<evidence type="ECO:0000313" key="1">
    <source>
        <dbReference type="EMBL" id="CAI8019565.1"/>
    </source>
</evidence>
<dbReference type="Proteomes" id="UP001174909">
    <property type="component" value="Unassembled WGS sequence"/>
</dbReference>
<dbReference type="AlphaFoldDB" id="A0AA35RXI7"/>
<reference evidence="1" key="1">
    <citation type="submission" date="2023-03" db="EMBL/GenBank/DDBJ databases">
        <authorList>
            <person name="Steffen K."/>
            <person name="Cardenas P."/>
        </authorList>
    </citation>
    <scope>NUCLEOTIDE SEQUENCE</scope>
</reference>
<evidence type="ECO:0000313" key="2">
    <source>
        <dbReference type="Proteomes" id="UP001174909"/>
    </source>
</evidence>
<gene>
    <name evidence="1" type="ORF">GBAR_LOCUS11749</name>
</gene>
<keyword evidence="2" id="KW-1185">Reference proteome</keyword>
<protein>
    <submittedName>
        <fullName evidence="1">Uncharacterized protein</fullName>
    </submittedName>
</protein>
<name>A0AA35RXI7_GEOBA</name>
<organism evidence="1 2">
    <name type="scientific">Geodia barretti</name>
    <name type="common">Barrett's horny sponge</name>
    <dbReference type="NCBI Taxonomy" id="519541"/>
    <lineage>
        <taxon>Eukaryota</taxon>
        <taxon>Metazoa</taxon>
        <taxon>Porifera</taxon>
        <taxon>Demospongiae</taxon>
        <taxon>Heteroscleromorpha</taxon>
        <taxon>Tetractinellida</taxon>
        <taxon>Astrophorina</taxon>
        <taxon>Geodiidae</taxon>
        <taxon>Geodia</taxon>
    </lineage>
</organism>
<sequence length="54" mass="6487">MFHIHTLQVPSFLEKLLLYWWREKISIIIMNRSDATTMNIVFVTLSEKCLACDW</sequence>
<proteinExistence type="predicted"/>
<accession>A0AA35RXI7</accession>
<dbReference type="EMBL" id="CASHTH010001762">
    <property type="protein sequence ID" value="CAI8019565.1"/>
    <property type="molecule type" value="Genomic_DNA"/>
</dbReference>
<comment type="caution">
    <text evidence="1">The sequence shown here is derived from an EMBL/GenBank/DDBJ whole genome shotgun (WGS) entry which is preliminary data.</text>
</comment>